<proteinExistence type="predicted"/>
<reference evidence="5 6" key="1">
    <citation type="submission" date="2016-05" db="EMBL/GenBank/DDBJ databases">
        <authorList>
            <person name="Sharaf H."/>
        </authorList>
    </citation>
    <scope>NUCLEOTIDE SEQUENCE [LARGE SCALE GENOMIC DNA]</scope>
    <source>
        <strain evidence="5 6">H</strain>
    </source>
</reference>
<reference evidence="3" key="2">
    <citation type="submission" date="2016-05" db="EMBL/GenBank/DDBJ databases">
        <authorList>
            <person name="Lavstsen T."/>
            <person name="Jespersen J.S."/>
        </authorList>
    </citation>
    <scope>NUCLEOTIDE SEQUENCE [LARGE SCALE GENOMIC DNA]</scope>
</reference>
<dbReference type="Proteomes" id="UP000182142">
    <property type="component" value="Unassembled WGS sequence"/>
</dbReference>
<dbReference type="EMBL" id="CWHQ02000011">
    <property type="protein sequence ID" value="SBO24552.1"/>
    <property type="molecule type" value="Genomic_DNA"/>
</dbReference>
<dbReference type="EMBL" id="CWHR02000009">
    <property type="protein sequence ID" value="SBO26352.1"/>
    <property type="molecule type" value="Genomic_DNA"/>
</dbReference>
<evidence type="ECO:0000256" key="1">
    <source>
        <dbReference type="SAM" id="MobiDB-lite"/>
    </source>
</evidence>
<feature type="compositionally biased region" description="Basic residues" evidence="1">
    <location>
        <begin position="281"/>
        <end position="299"/>
    </location>
</feature>
<dbReference type="AlphaFoldDB" id="A0A1A7VSA8"/>
<dbReference type="PANTHER" id="PTHR12864">
    <property type="entry name" value="RAN BINDING PROTEIN 9-RELATED"/>
    <property type="match status" value="1"/>
</dbReference>
<dbReference type="SMART" id="SM00757">
    <property type="entry name" value="CRA"/>
    <property type="match status" value="1"/>
</dbReference>
<evidence type="ECO:0000313" key="5">
    <source>
        <dbReference type="Proteomes" id="UP000182128"/>
    </source>
</evidence>
<evidence type="ECO:0000313" key="4">
    <source>
        <dbReference type="EMBL" id="SBO26352.1"/>
    </source>
</evidence>
<dbReference type="InterPro" id="IPR013144">
    <property type="entry name" value="CRA_dom"/>
</dbReference>
<feature type="region of interest" description="Disordered" evidence="1">
    <location>
        <begin position="281"/>
        <end position="303"/>
    </location>
</feature>
<dbReference type="Pfam" id="PF10607">
    <property type="entry name" value="CTLH"/>
    <property type="match status" value="1"/>
</dbReference>
<feature type="domain" description="CRA" evidence="2">
    <location>
        <begin position="165"/>
        <end position="262"/>
    </location>
</feature>
<protein>
    <submittedName>
        <fullName evidence="3">RanBPM and CLTH-like protein, putative</fullName>
    </submittedName>
</protein>
<dbReference type="Proteomes" id="UP000182128">
    <property type="component" value="Unassembled WGS sequence"/>
</dbReference>
<dbReference type="InterPro" id="IPR024964">
    <property type="entry name" value="CTLH/CRA"/>
</dbReference>
<dbReference type="InterPro" id="IPR050618">
    <property type="entry name" value="Ubq-SigPath_Reg"/>
</dbReference>
<dbReference type="PROSITE" id="PS50896">
    <property type="entry name" value="LISH"/>
    <property type="match status" value="1"/>
</dbReference>
<evidence type="ECO:0000313" key="6">
    <source>
        <dbReference type="Proteomes" id="UP000182142"/>
    </source>
</evidence>
<evidence type="ECO:0000313" key="3">
    <source>
        <dbReference type="EMBL" id="SBO24552.1"/>
    </source>
</evidence>
<gene>
    <name evidence="3" type="ORF">PKNA1_C2_1264800</name>
    <name evidence="4" type="ORF">PKNA1_H1_1264800</name>
</gene>
<name>A0A1A7VSA8_PLAKH</name>
<evidence type="ECO:0000259" key="2">
    <source>
        <dbReference type="SMART" id="SM00757"/>
    </source>
</evidence>
<sequence>MIEDPADENCHIYLNAKNWLKEFEHTKIHENDLNEVLMNFFCVHRMYDVASEFQKEARVKPDMPIDTVKIRYQIQNEIMNNKIEEAIEHINNLDEGVSHHFPFFFFSNLTPHSPSPISLRVVIRCEHFIMSFPSFTYLHLQILKKHKDLVFFLKKQQLLKLILNNNINEAILYSQKELAPYVNEKPSLISEIDDVMMLMAYQDLNSEEAKKLIQKIEKKKNTLKRIDDIILSYYNVDSESTLEYIVKNIFFTQNVLSSKYPCSIPKLKNLKTGYIEYYEKQKRRKKKNSSRKATHKSKSKDKIFDDKTAEDTVKDFEVTKEDDYRSV</sequence>
<accession>A0A1A7VSA8</accession>
<dbReference type="InterPro" id="IPR006594">
    <property type="entry name" value="LisH"/>
</dbReference>
<organism evidence="3 5">
    <name type="scientific">Plasmodium knowlesi (strain H)</name>
    <dbReference type="NCBI Taxonomy" id="5851"/>
    <lineage>
        <taxon>Eukaryota</taxon>
        <taxon>Sar</taxon>
        <taxon>Alveolata</taxon>
        <taxon>Apicomplexa</taxon>
        <taxon>Aconoidasida</taxon>
        <taxon>Haemosporida</taxon>
        <taxon>Plasmodiidae</taxon>
        <taxon>Plasmodium</taxon>
        <taxon>Plasmodium (Plasmodium)</taxon>
    </lineage>
</organism>